<comment type="caution">
    <text evidence="4">The sequence shown here is derived from an EMBL/GenBank/DDBJ whole genome shotgun (WGS) entry which is preliminary data.</text>
</comment>
<feature type="transmembrane region" description="Helical" evidence="2">
    <location>
        <begin position="54"/>
        <end position="70"/>
    </location>
</feature>
<accession>A0A9W6I3H3</accession>
<evidence type="ECO:0000256" key="2">
    <source>
        <dbReference type="SAM" id="Phobius"/>
    </source>
</evidence>
<feature type="domain" description="PPM-type phosphatase" evidence="3">
    <location>
        <begin position="176"/>
        <end position="399"/>
    </location>
</feature>
<evidence type="ECO:0000256" key="1">
    <source>
        <dbReference type="ARBA" id="ARBA00022801"/>
    </source>
</evidence>
<proteinExistence type="predicted"/>
<feature type="transmembrane region" description="Helical" evidence="2">
    <location>
        <begin position="101"/>
        <end position="118"/>
    </location>
</feature>
<dbReference type="FunFam" id="3.60.40.10:FF:000058">
    <property type="entry name" value="Stage II sporulation protein E"/>
    <property type="match status" value="1"/>
</dbReference>
<dbReference type="Gene3D" id="3.60.40.10">
    <property type="entry name" value="PPM-type phosphatase domain"/>
    <property type="match status" value="1"/>
</dbReference>
<dbReference type="PANTHER" id="PTHR43156">
    <property type="entry name" value="STAGE II SPORULATION PROTEIN E-RELATED"/>
    <property type="match status" value="1"/>
</dbReference>
<keyword evidence="2" id="KW-1133">Transmembrane helix</keyword>
<reference evidence="4" key="2">
    <citation type="submission" date="2023-01" db="EMBL/GenBank/DDBJ databases">
        <authorList>
            <person name="Sun Q."/>
            <person name="Evtushenko L."/>
        </authorList>
    </citation>
    <scope>NUCLEOTIDE SEQUENCE</scope>
    <source>
        <strain evidence="4">VKM Ac-2007</strain>
    </source>
</reference>
<feature type="transmembrane region" description="Helical" evidence="2">
    <location>
        <begin position="124"/>
        <end position="144"/>
    </location>
</feature>
<sequence>MDMARGEDRHDHSQSRPKSRFDALKASLGSTKTRAFLRLLTSVGGTRTQDTLKLLPFVVMAVVALIDFGSGPTSGLLPLLALGPAFASVACGLARTTAVGVIALALCVALGLYNDILWTSRTNITVAAILGVTVASVLASAGRLRHERQLADVRSVAEAAQRVLLRPVPRRAGPGIGVAVSYTSATAEALIGGDLYEVVTTPHGVRIIVGDVQGKGLEAVETAAVVLGAFREAAHDEAKLQGVVARLENALTRELSGEQFVTAILAEITELADAAELAEGTSITVINCGHPAPMVLAADGRPWFADPPDEALPLGMASLKASEAVPHQIPFEPGDQVLFYTDGVIEARDGTGQFYPLPARAHLLSGADPQLALDALRADLLRHVGRPLGDDAAMLLLRHRATRPTASSV</sequence>
<dbReference type="Proteomes" id="UP001143474">
    <property type="component" value="Unassembled WGS sequence"/>
</dbReference>
<dbReference type="GO" id="GO:0016791">
    <property type="term" value="F:phosphatase activity"/>
    <property type="evidence" value="ECO:0007669"/>
    <property type="project" value="TreeGrafter"/>
</dbReference>
<protein>
    <submittedName>
        <fullName evidence="4">Membrane protein</fullName>
    </submittedName>
</protein>
<dbReference type="AlphaFoldDB" id="A0A9W6I3H3"/>
<dbReference type="SMART" id="SM00331">
    <property type="entry name" value="PP2C_SIG"/>
    <property type="match status" value="1"/>
</dbReference>
<evidence type="ECO:0000259" key="3">
    <source>
        <dbReference type="SMART" id="SM00331"/>
    </source>
</evidence>
<dbReference type="EMBL" id="BSEV01000009">
    <property type="protein sequence ID" value="GLK10746.1"/>
    <property type="molecule type" value="Genomic_DNA"/>
</dbReference>
<evidence type="ECO:0000313" key="4">
    <source>
        <dbReference type="EMBL" id="GLK10746.1"/>
    </source>
</evidence>
<dbReference type="Pfam" id="PF07228">
    <property type="entry name" value="SpoIIE"/>
    <property type="match status" value="1"/>
</dbReference>
<keyword evidence="5" id="KW-1185">Reference proteome</keyword>
<name>A0A9W6I3H3_9ACTN</name>
<dbReference type="InterPro" id="IPR036457">
    <property type="entry name" value="PPM-type-like_dom_sf"/>
</dbReference>
<evidence type="ECO:0000313" key="5">
    <source>
        <dbReference type="Proteomes" id="UP001143474"/>
    </source>
</evidence>
<gene>
    <name evidence="4" type="ORF">GCM10017600_41520</name>
</gene>
<keyword evidence="1" id="KW-0378">Hydrolase</keyword>
<reference evidence="4" key="1">
    <citation type="journal article" date="2014" name="Int. J. Syst. Evol. Microbiol.">
        <title>Complete genome sequence of Corynebacterium casei LMG S-19264T (=DSM 44701T), isolated from a smear-ripened cheese.</title>
        <authorList>
            <consortium name="US DOE Joint Genome Institute (JGI-PGF)"/>
            <person name="Walter F."/>
            <person name="Albersmeier A."/>
            <person name="Kalinowski J."/>
            <person name="Ruckert C."/>
        </authorList>
    </citation>
    <scope>NUCLEOTIDE SEQUENCE</scope>
    <source>
        <strain evidence="4">VKM Ac-2007</strain>
    </source>
</reference>
<organism evidence="4 5">
    <name type="scientific">Streptosporangium carneum</name>
    <dbReference type="NCBI Taxonomy" id="47481"/>
    <lineage>
        <taxon>Bacteria</taxon>
        <taxon>Bacillati</taxon>
        <taxon>Actinomycetota</taxon>
        <taxon>Actinomycetes</taxon>
        <taxon>Streptosporangiales</taxon>
        <taxon>Streptosporangiaceae</taxon>
        <taxon>Streptosporangium</taxon>
    </lineage>
</organism>
<keyword evidence="2" id="KW-0812">Transmembrane</keyword>
<keyword evidence="2" id="KW-0472">Membrane</keyword>
<dbReference type="PANTHER" id="PTHR43156:SF2">
    <property type="entry name" value="STAGE II SPORULATION PROTEIN E"/>
    <property type="match status" value="1"/>
</dbReference>
<dbReference type="InterPro" id="IPR001932">
    <property type="entry name" value="PPM-type_phosphatase-like_dom"/>
</dbReference>
<dbReference type="InterPro" id="IPR052016">
    <property type="entry name" value="Bact_Sigma-Reg"/>
</dbReference>